<keyword evidence="4" id="KW-1185">Reference proteome</keyword>
<evidence type="ECO:0000313" key="4">
    <source>
        <dbReference type="Proteomes" id="UP001499990"/>
    </source>
</evidence>
<gene>
    <name evidence="3" type="ORF">GCM10020367_08860</name>
</gene>
<protein>
    <recommendedName>
        <fullName evidence="5">Lipoprotein</fullName>
    </recommendedName>
</protein>
<feature type="signal peptide" evidence="2">
    <location>
        <begin position="1"/>
        <end position="27"/>
    </location>
</feature>
<reference evidence="4" key="1">
    <citation type="journal article" date="2019" name="Int. J. Syst. Evol. Microbiol.">
        <title>The Global Catalogue of Microorganisms (GCM) 10K type strain sequencing project: providing services to taxonomists for standard genome sequencing and annotation.</title>
        <authorList>
            <consortium name="The Broad Institute Genomics Platform"/>
            <consortium name="The Broad Institute Genome Sequencing Center for Infectious Disease"/>
            <person name="Wu L."/>
            <person name="Ma J."/>
        </authorList>
    </citation>
    <scope>NUCLEOTIDE SEQUENCE [LARGE SCALE GENOMIC DNA]</scope>
    <source>
        <strain evidence="4">JCM 9651</strain>
    </source>
</reference>
<feature type="chain" id="PRO_5046696776" description="Lipoprotein" evidence="2">
    <location>
        <begin position="28"/>
        <end position="148"/>
    </location>
</feature>
<organism evidence="3 4">
    <name type="scientific">Streptomyces sannanensis</name>
    <dbReference type="NCBI Taxonomy" id="285536"/>
    <lineage>
        <taxon>Bacteria</taxon>
        <taxon>Bacillati</taxon>
        <taxon>Actinomycetota</taxon>
        <taxon>Actinomycetes</taxon>
        <taxon>Kitasatosporales</taxon>
        <taxon>Streptomycetaceae</taxon>
        <taxon>Streptomyces</taxon>
    </lineage>
</organism>
<comment type="caution">
    <text evidence="3">The sequence shown here is derived from an EMBL/GenBank/DDBJ whole genome shotgun (WGS) entry which is preliminary data.</text>
</comment>
<dbReference type="Proteomes" id="UP001499990">
    <property type="component" value="Unassembled WGS sequence"/>
</dbReference>
<proteinExistence type="predicted"/>
<sequence length="148" mass="15035">MHRTRTTTALLAILAVSAVSGCVTVQARPSPASLPARTGVSRGVAPQIVQSPVREALEAALPPAPASRQEPSAPPAARDQAADAPAADPARRPRHTSPEGTDPALPVPSTGIVPAPVVGTGDVCALGQGFGGWRPDSPEARICRQTYG</sequence>
<dbReference type="PROSITE" id="PS51257">
    <property type="entry name" value="PROKAR_LIPOPROTEIN"/>
    <property type="match status" value="1"/>
</dbReference>
<feature type="region of interest" description="Disordered" evidence="1">
    <location>
        <begin position="55"/>
        <end position="113"/>
    </location>
</feature>
<name>A0ABP6S5M2_9ACTN</name>
<dbReference type="EMBL" id="BAAAYL010000001">
    <property type="protein sequence ID" value="GAA3368849.1"/>
    <property type="molecule type" value="Genomic_DNA"/>
</dbReference>
<evidence type="ECO:0008006" key="5">
    <source>
        <dbReference type="Google" id="ProtNLM"/>
    </source>
</evidence>
<evidence type="ECO:0000256" key="1">
    <source>
        <dbReference type="SAM" id="MobiDB-lite"/>
    </source>
</evidence>
<dbReference type="RefSeq" id="WP_345034698.1">
    <property type="nucleotide sequence ID" value="NZ_BAAAYL010000001.1"/>
</dbReference>
<evidence type="ECO:0000256" key="2">
    <source>
        <dbReference type="SAM" id="SignalP"/>
    </source>
</evidence>
<evidence type="ECO:0000313" key="3">
    <source>
        <dbReference type="EMBL" id="GAA3368849.1"/>
    </source>
</evidence>
<accession>A0ABP6S5M2</accession>
<feature type="compositionally biased region" description="Low complexity" evidence="1">
    <location>
        <begin position="75"/>
        <end position="88"/>
    </location>
</feature>
<keyword evidence="2" id="KW-0732">Signal</keyword>